<evidence type="ECO:0000256" key="8">
    <source>
        <dbReference type="ARBA" id="ARBA00023065"/>
    </source>
</evidence>
<evidence type="ECO:0000313" key="12">
    <source>
        <dbReference type="Proteomes" id="UP000285138"/>
    </source>
</evidence>
<evidence type="ECO:0000256" key="6">
    <source>
        <dbReference type="ARBA" id="ARBA00022958"/>
    </source>
</evidence>
<dbReference type="PANTHER" id="PTHR32024">
    <property type="entry name" value="TRK SYSTEM POTASSIUM UPTAKE PROTEIN TRKG-RELATED"/>
    <property type="match status" value="1"/>
</dbReference>
<dbReference type="Pfam" id="PF02386">
    <property type="entry name" value="TrkH"/>
    <property type="match status" value="1"/>
</dbReference>
<feature type="transmembrane region" description="Helical" evidence="10">
    <location>
        <begin position="12"/>
        <end position="31"/>
    </location>
</feature>
<dbReference type="InterPro" id="IPR003445">
    <property type="entry name" value="Cat_transpt"/>
</dbReference>
<evidence type="ECO:0000256" key="10">
    <source>
        <dbReference type="SAM" id="Phobius"/>
    </source>
</evidence>
<dbReference type="PANTHER" id="PTHR32024:SF1">
    <property type="entry name" value="KTR SYSTEM POTASSIUM UPTAKE PROTEIN B"/>
    <property type="match status" value="1"/>
</dbReference>
<gene>
    <name evidence="11" type="ORF">D5R97_02820</name>
</gene>
<comment type="caution">
    <text evidence="11">The sequence shown here is derived from an EMBL/GenBank/DDBJ whole genome shotgun (WGS) entry which is preliminary data.</text>
</comment>
<keyword evidence="3" id="KW-1003">Cell membrane</keyword>
<evidence type="ECO:0000256" key="3">
    <source>
        <dbReference type="ARBA" id="ARBA00022475"/>
    </source>
</evidence>
<feature type="transmembrane region" description="Helical" evidence="10">
    <location>
        <begin position="71"/>
        <end position="96"/>
    </location>
</feature>
<keyword evidence="2" id="KW-0813">Transport</keyword>
<organism evidence="11 12">
    <name type="scientific">Candidatus Syntrophonatronum acetioxidans</name>
    <dbReference type="NCBI Taxonomy" id="1795816"/>
    <lineage>
        <taxon>Bacteria</taxon>
        <taxon>Bacillati</taxon>
        <taxon>Bacillota</taxon>
        <taxon>Clostridia</taxon>
        <taxon>Eubacteriales</taxon>
        <taxon>Syntrophomonadaceae</taxon>
        <taxon>Candidatus Syntrophonatronum</taxon>
    </lineage>
</organism>
<keyword evidence="6" id="KW-0630">Potassium</keyword>
<protein>
    <submittedName>
        <fullName evidence="11">Trk family potassium uptake protein</fullName>
    </submittedName>
</protein>
<dbReference type="InterPro" id="IPR004772">
    <property type="entry name" value="TrkH"/>
</dbReference>
<feature type="transmembrane region" description="Helical" evidence="10">
    <location>
        <begin position="310"/>
        <end position="326"/>
    </location>
</feature>
<evidence type="ECO:0000256" key="1">
    <source>
        <dbReference type="ARBA" id="ARBA00004651"/>
    </source>
</evidence>
<dbReference type="NCBIfam" id="TIGR00933">
    <property type="entry name" value="2a38"/>
    <property type="match status" value="1"/>
</dbReference>
<keyword evidence="5 10" id="KW-0812">Transmembrane</keyword>
<dbReference type="AlphaFoldDB" id="A0A424YGV5"/>
<proteinExistence type="predicted"/>
<dbReference type="GO" id="GO:0005886">
    <property type="term" value="C:plasma membrane"/>
    <property type="evidence" value="ECO:0007669"/>
    <property type="project" value="UniProtKB-SubCell"/>
</dbReference>
<dbReference type="EMBL" id="QZAA01000076">
    <property type="protein sequence ID" value="RQD77246.1"/>
    <property type="molecule type" value="Genomic_DNA"/>
</dbReference>
<keyword evidence="7 10" id="KW-1133">Transmembrane helix</keyword>
<feature type="transmembrane region" description="Helical" evidence="10">
    <location>
        <begin position="403"/>
        <end position="424"/>
    </location>
</feature>
<evidence type="ECO:0000256" key="2">
    <source>
        <dbReference type="ARBA" id="ARBA00022448"/>
    </source>
</evidence>
<dbReference type="GO" id="GO:0015379">
    <property type="term" value="F:potassium:chloride symporter activity"/>
    <property type="evidence" value="ECO:0007669"/>
    <property type="project" value="InterPro"/>
</dbReference>
<dbReference type="Proteomes" id="UP000285138">
    <property type="component" value="Unassembled WGS sequence"/>
</dbReference>
<accession>A0A424YGV5</accession>
<feature type="transmembrane region" description="Helical" evidence="10">
    <location>
        <begin position="188"/>
        <end position="206"/>
    </location>
</feature>
<evidence type="ECO:0000313" key="11">
    <source>
        <dbReference type="EMBL" id="RQD77246.1"/>
    </source>
</evidence>
<comment type="subcellular location">
    <subcellularLocation>
        <location evidence="1">Cell membrane</location>
        <topology evidence="1">Multi-pass membrane protein</topology>
    </subcellularLocation>
</comment>
<evidence type="ECO:0000256" key="5">
    <source>
        <dbReference type="ARBA" id="ARBA00022692"/>
    </source>
</evidence>
<evidence type="ECO:0000256" key="4">
    <source>
        <dbReference type="ARBA" id="ARBA00022538"/>
    </source>
</evidence>
<sequence>MDKMGEMLTPARVLVLGFLLLIIIGTILLTLPVSTYRGISVLDALFTATSAVCVTGLVVKDTGTFFTPFGQTVILFLIQVGGLGFMTAGTLIFIILGKKITLKERLVIQEALNQLTIAGLIRLIKKIILFTFIIEGIGAVFLSFRFVPLWGWKKGIYYSIFHAISAFCNAGFDLMGNFQSLTNFSDDYLVRGVIMSLFIIGGLGFTVLAEFQVKKRFKLLSLHSKIVISATLFLLLLGTITICILEYTNSHTLEGLGFFQRVSNSLFTSATARTAGFNTIPTDMLQDSTLYFILALMFVGASPASTGGGIKTTTFSIIIIAVISIIKGQEDVFIYKRRLPFYILNKALSIVVISVILVFLVSISLTITEVFSFMEILFEAVSAFGTVGLSTGITPDLSPLGRALVIFTMFSGRVGPLTLTLALAQRLKKKAPFRYPEERILVG</sequence>
<feature type="transmembrane region" description="Helical" evidence="10">
    <location>
        <begin position="127"/>
        <end position="150"/>
    </location>
</feature>
<evidence type="ECO:0000256" key="7">
    <source>
        <dbReference type="ARBA" id="ARBA00022989"/>
    </source>
</evidence>
<feature type="transmembrane region" description="Helical" evidence="10">
    <location>
        <begin position="226"/>
        <end position="245"/>
    </location>
</feature>
<name>A0A424YGV5_9FIRM</name>
<feature type="transmembrane region" description="Helical" evidence="10">
    <location>
        <begin position="347"/>
        <end position="367"/>
    </location>
</feature>
<reference evidence="11 12" key="1">
    <citation type="submission" date="2018-08" db="EMBL/GenBank/DDBJ databases">
        <title>The metabolism and importance of syntrophic acetate oxidation coupled to methane or sulfide production in haloalkaline environments.</title>
        <authorList>
            <person name="Timmers P.H.A."/>
            <person name="Vavourakis C.D."/>
            <person name="Sorokin D.Y."/>
            <person name="Sinninghe Damste J.S."/>
            <person name="Muyzer G."/>
            <person name="Stams A.J.M."/>
            <person name="Plugge C.M."/>
        </authorList>
    </citation>
    <scope>NUCLEOTIDE SEQUENCE [LARGE SCALE GENOMIC DNA]</scope>
    <source>
        <strain evidence="11">MSAO_Bac1</strain>
    </source>
</reference>
<keyword evidence="9 10" id="KW-0472">Membrane</keyword>
<evidence type="ECO:0000256" key="9">
    <source>
        <dbReference type="ARBA" id="ARBA00023136"/>
    </source>
</evidence>
<keyword evidence="4" id="KW-0633">Potassium transport</keyword>
<keyword evidence="8" id="KW-0406">Ion transport</keyword>